<evidence type="ECO:0000313" key="2">
    <source>
        <dbReference type="Proteomes" id="UP001151760"/>
    </source>
</evidence>
<reference evidence="1" key="1">
    <citation type="journal article" date="2022" name="Int. J. Mol. Sci.">
        <title>Draft Genome of Tanacetum Coccineum: Genomic Comparison of Closely Related Tanacetum-Family Plants.</title>
        <authorList>
            <person name="Yamashiro T."/>
            <person name="Shiraishi A."/>
            <person name="Nakayama K."/>
            <person name="Satake H."/>
        </authorList>
    </citation>
    <scope>NUCLEOTIDE SEQUENCE</scope>
</reference>
<evidence type="ECO:0000313" key="1">
    <source>
        <dbReference type="EMBL" id="GJS52493.1"/>
    </source>
</evidence>
<dbReference type="EMBL" id="BQNB010008660">
    <property type="protein sequence ID" value="GJS52493.1"/>
    <property type="molecule type" value="Genomic_DNA"/>
</dbReference>
<keyword evidence="2" id="KW-1185">Reference proteome</keyword>
<comment type="caution">
    <text evidence="1">The sequence shown here is derived from an EMBL/GenBank/DDBJ whole genome shotgun (WGS) entry which is preliminary data.</text>
</comment>
<name>A0ABQ4WI48_9ASTR</name>
<organism evidence="1 2">
    <name type="scientific">Tanacetum coccineum</name>
    <dbReference type="NCBI Taxonomy" id="301880"/>
    <lineage>
        <taxon>Eukaryota</taxon>
        <taxon>Viridiplantae</taxon>
        <taxon>Streptophyta</taxon>
        <taxon>Embryophyta</taxon>
        <taxon>Tracheophyta</taxon>
        <taxon>Spermatophyta</taxon>
        <taxon>Magnoliopsida</taxon>
        <taxon>eudicotyledons</taxon>
        <taxon>Gunneridae</taxon>
        <taxon>Pentapetalae</taxon>
        <taxon>asterids</taxon>
        <taxon>campanulids</taxon>
        <taxon>Asterales</taxon>
        <taxon>Asteraceae</taxon>
        <taxon>Asteroideae</taxon>
        <taxon>Anthemideae</taxon>
        <taxon>Anthemidinae</taxon>
        <taxon>Tanacetum</taxon>
    </lineage>
</organism>
<gene>
    <name evidence="1" type="ORF">Tco_0625855</name>
</gene>
<proteinExistence type="predicted"/>
<accession>A0ABQ4WI48</accession>
<protein>
    <submittedName>
        <fullName evidence="1">Uncharacterized protein</fullName>
    </submittedName>
</protein>
<dbReference type="Proteomes" id="UP001151760">
    <property type="component" value="Unassembled WGS sequence"/>
</dbReference>
<reference evidence="1" key="2">
    <citation type="submission" date="2022-01" db="EMBL/GenBank/DDBJ databases">
        <authorList>
            <person name="Yamashiro T."/>
            <person name="Shiraishi A."/>
            <person name="Satake H."/>
            <person name="Nakayama K."/>
        </authorList>
    </citation>
    <scope>NUCLEOTIDE SEQUENCE</scope>
</reference>
<sequence length="436" mass="50967">MTLDRDWNKTLPAVHGPIQPWISTLAKNEDPYESFNELIDTPLDFSAFVVNRLKVDTLTLKLLAGLTFELMKALCKSLVELEYFLKDVCKATTDQLDWNNPKGQQYPHDLRKPLPLIPNSQGHRVIPFDHFINKDLTYLRGGVSSRTYATSVTKTKAADYGHIKWSEDLIPNLIWINRESARNVYSKNRIIGIKKLTIIEWHNYKHLEWITIRRYDDKLYTFKDGDYNRLRLQDIEDMLLLLVQGKLKNLNIKERLALGVSLRMFTRSIVIRMRVEDLQLGIKSYQKKLNLTIRYETDNLKRRQQERAGAMIQAFDRQLKHRRLMRSLEKFIDAPVIRTASAAAKPSQGDSSKFYLITGTPDDCIKVKEFQRSFRHSDTERLSRSDEELKLKNFKKDVALKLFKVDKSRKNTLAEYMILSGADNRPSMLYKDLYDS</sequence>